<reference evidence="1 2" key="2">
    <citation type="journal article" date="2022" name="Mol. Ecol. Resour.">
        <title>The genomes of chicory, endive, great burdock and yacon provide insights into Asteraceae paleo-polyploidization history and plant inulin production.</title>
        <authorList>
            <person name="Fan W."/>
            <person name="Wang S."/>
            <person name="Wang H."/>
            <person name="Wang A."/>
            <person name="Jiang F."/>
            <person name="Liu H."/>
            <person name="Zhao H."/>
            <person name="Xu D."/>
            <person name="Zhang Y."/>
        </authorList>
    </citation>
    <scope>NUCLEOTIDE SEQUENCE [LARGE SCALE GENOMIC DNA]</scope>
    <source>
        <strain evidence="2">cv. Yunnan</strain>
        <tissue evidence="1">Leaves</tissue>
    </source>
</reference>
<evidence type="ECO:0000313" key="1">
    <source>
        <dbReference type="EMBL" id="KAI3716777.1"/>
    </source>
</evidence>
<organism evidence="1 2">
    <name type="scientific">Smallanthus sonchifolius</name>
    <dbReference type="NCBI Taxonomy" id="185202"/>
    <lineage>
        <taxon>Eukaryota</taxon>
        <taxon>Viridiplantae</taxon>
        <taxon>Streptophyta</taxon>
        <taxon>Embryophyta</taxon>
        <taxon>Tracheophyta</taxon>
        <taxon>Spermatophyta</taxon>
        <taxon>Magnoliopsida</taxon>
        <taxon>eudicotyledons</taxon>
        <taxon>Gunneridae</taxon>
        <taxon>Pentapetalae</taxon>
        <taxon>asterids</taxon>
        <taxon>campanulids</taxon>
        <taxon>Asterales</taxon>
        <taxon>Asteraceae</taxon>
        <taxon>Asteroideae</taxon>
        <taxon>Heliantheae alliance</taxon>
        <taxon>Millerieae</taxon>
        <taxon>Smallanthus</taxon>
    </lineage>
</organism>
<sequence>MVEAQSYTTRRSSNPRFEISVDIPSTPTGELRYGNSSNLFSSSTTSFFSPTILTALIIASWLHRRPSVEIGVARSVINFRFGAAPFDESVTVYGANGRHDLIAVLGNAKAAVAAVVSVLIFKNPVTVLGISGFGVTIMGVALYSETKRRLKITGVLKILLFVLFAEVCAWAYKTALPPPPRKLGSLTSPRIKLHDGRHLSYKEYGVPKDVAKSKIIYVHCFDCSKYQDPFAFSASPAVIEQLGVHIVALDRPGYGESDPDPKRTVKSLALDIEELADELNLGQKFYVAGFSMGGEVIWSCLKYIPHRLAGAVLISPAVNYWWHNLPSNLTNEAYSRQLQQDQWSLRVAHYLPWLTYWWNTQSWFPASRVTSRRGLRFYVDNGEKCDDTLTRNVVYKEVTVVIQDMQSTRKGDDNYHTDGSRCSKASTRLLFIYGSPCKRQNFGVLKILLFVLFAEVCAWAYKTALPPPPRKLGSLTSPRIKLHDGRHLSYKEYGVPKDVAKSKIIYVHCFDCSKYQDPFAFSASPAVIEQLGVHIVALDRPGYGESDPDPKRTVKSLALDIEELADELNLGQKFYVAGFSMGGEVIWSCLKYIPHRLAGAVLISPAVNYWWHNLPSNLTNEAYSRQLQQDQWSLRVAHYLPWLTYWWNTQSWFPGFSVITQNPAIYSPADIEVSTKLIAIAGPEQAELMKTQPRLQGEFESIHRDLNIGYGKWEFDPVDLENPFKNSNGSVHLWMGNDDRIVPVTLQRYIAQQIGWIKYHEVDGAGHTFAFADEMGKHILKALLDVNY</sequence>
<dbReference type="Proteomes" id="UP001056120">
    <property type="component" value="Linkage Group LG23"/>
</dbReference>
<protein>
    <submittedName>
        <fullName evidence="1">Uncharacterized protein</fullName>
    </submittedName>
</protein>
<gene>
    <name evidence="1" type="ORF">L1987_67903</name>
</gene>
<keyword evidence="2" id="KW-1185">Reference proteome</keyword>
<evidence type="ECO:0000313" key="2">
    <source>
        <dbReference type="Proteomes" id="UP001056120"/>
    </source>
</evidence>
<accession>A0ACB9B2Y4</accession>
<comment type="caution">
    <text evidence="1">The sequence shown here is derived from an EMBL/GenBank/DDBJ whole genome shotgun (WGS) entry which is preliminary data.</text>
</comment>
<dbReference type="EMBL" id="CM042040">
    <property type="protein sequence ID" value="KAI3716777.1"/>
    <property type="molecule type" value="Genomic_DNA"/>
</dbReference>
<reference evidence="2" key="1">
    <citation type="journal article" date="2022" name="Mol. Ecol. Resour.">
        <title>The genomes of chicory, endive, great burdock and yacon provide insights into Asteraceae palaeo-polyploidization history and plant inulin production.</title>
        <authorList>
            <person name="Fan W."/>
            <person name="Wang S."/>
            <person name="Wang H."/>
            <person name="Wang A."/>
            <person name="Jiang F."/>
            <person name="Liu H."/>
            <person name="Zhao H."/>
            <person name="Xu D."/>
            <person name="Zhang Y."/>
        </authorList>
    </citation>
    <scope>NUCLEOTIDE SEQUENCE [LARGE SCALE GENOMIC DNA]</scope>
    <source>
        <strain evidence="2">cv. Yunnan</strain>
    </source>
</reference>
<proteinExistence type="predicted"/>
<name>A0ACB9B2Y4_9ASTR</name>